<evidence type="ECO:0000313" key="1">
    <source>
        <dbReference type="EMBL" id="SVE29032.1"/>
    </source>
</evidence>
<feature type="non-terminal residue" evidence="1">
    <location>
        <position position="180"/>
    </location>
</feature>
<reference evidence="1" key="1">
    <citation type="submission" date="2018-05" db="EMBL/GenBank/DDBJ databases">
        <authorList>
            <person name="Lanie J.A."/>
            <person name="Ng W.-L."/>
            <person name="Kazmierczak K.M."/>
            <person name="Andrzejewski T.M."/>
            <person name="Davidsen T.M."/>
            <person name="Wayne K.J."/>
            <person name="Tettelin H."/>
            <person name="Glass J.I."/>
            <person name="Rusch D."/>
            <person name="Podicherti R."/>
            <person name="Tsui H.-C.T."/>
            <person name="Winkler M.E."/>
        </authorList>
    </citation>
    <scope>NUCLEOTIDE SEQUENCE</scope>
</reference>
<name>A0A383CA01_9ZZZZ</name>
<organism evidence="1">
    <name type="scientific">marine metagenome</name>
    <dbReference type="NCBI Taxonomy" id="408172"/>
    <lineage>
        <taxon>unclassified sequences</taxon>
        <taxon>metagenomes</taxon>
        <taxon>ecological metagenomes</taxon>
    </lineage>
</organism>
<sequence>MAELSNSNEIDLQNYFYSPIGGHKVTQDNLNILKKEIAGLAEKNSYPNVPGQKETQQFDIELTNYLINNLHISPNEASKNEVWNFLSCDLMPEIVHWRYFHKNETYSPTKDAMYDRYLGGKRNCFQRLWWRAFSLKDLYEGNSDSMIFLKLLESEDIREFEERTTVAGNITLWRELVIQL</sequence>
<gene>
    <name evidence="1" type="ORF">METZ01_LOCUS481886</name>
</gene>
<dbReference type="AlphaFoldDB" id="A0A383CA01"/>
<dbReference type="InterPro" id="IPR045920">
    <property type="entry name" value="DUF6339"/>
</dbReference>
<protein>
    <submittedName>
        <fullName evidence="1">Uncharacterized protein</fullName>
    </submittedName>
</protein>
<proteinExistence type="predicted"/>
<dbReference type="Pfam" id="PF19866">
    <property type="entry name" value="DUF6339"/>
    <property type="match status" value="1"/>
</dbReference>
<dbReference type="EMBL" id="UINC01207083">
    <property type="protein sequence ID" value="SVE29032.1"/>
    <property type="molecule type" value="Genomic_DNA"/>
</dbReference>
<accession>A0A383CA01</accession>